<keyword evidence="3" id="KW-1185">Reference proteome</keyword>
<reference evidence="2 3" key="1">
    <citation type="journal article" date="2015" name="Int. J. Syst. Evol. Microbiol.">
        <title>Amycolatopsis rhabdoformis sp. nov., an actinomycete isolated from a tropical forest soil.</title>
        <authorList>
            <person name="Souza W.R."/>
            <person name="Silva R.E."/>
            <person name="Goodfellow M."/>
            <person name="Busarakam K."/>
            <person name="Figueiro F.S."/>
            <person name="Ferreira D."/>
            <person name="Rodrigues-Filho E."/>
            <person name="Moraes L.A.B."/>
            <person name="Zucchi T.D."/>
        </authorList>
    </citation>
    <scope>NUCLEOTIDE SEQUENCE [LARGE SCALE GENOMIC DNA]</scope>
    <source>
        <strain evidence="2 3">NCIMB 14900</strain>
    </source>
</reference>
<dbReference type="Proteomes" id="UP001330812">
    <property type="component" value="Chromosome"/>
</dbReference>
<dbReference type="EMBL" id="CP142149">
    <property type="protein sequence ID" value="WSE32211.1"/>
    <property type="molecule type" value="Genomic_DNA"/>
</dbReference>
<sequence length="322" mass="35612">MAQVVGGAAVSHSPQLSMDPGGWRAHGDLELPRIPALGLTPSRRTEGELEIELDPVVLEDRYKACQRALERTRDVLVGLRPDILLVIGDDQRELFHDDIMPLVSIFRGDSLQDRPPGSEVYPSTMESAYRYYHADAVDVYDTSAELGLHLVERLVDSGFDVAQFSEQPRDRTLGHAFTFVYRRLLEGLPRLPLVPVFLNTYYPPNQPTPARCVQLGKALRSAIETWPANRRVALVASGGLTHPIIDEKLDRRLLDALENHDDDALASLPVDGLREGSSEIRNWIAVGAALPDARATVVDYIPAYRSTVGTGCGMGFFTWTTS</sequence>
<proteinExistence type="predicted"/>
<dbReference type="Pfam" id="PF02900">
    <property type="entry name" value="LigB"/>
    <property type="match status" value="1"/>
</dbReference>
<evidence type="ECO:0000313" key="3">
    <source>
        <dbReference type="Proteomes" id="UP001330812"/>
    </source>
</evidence>
<evidence type="ECO:0000259" key="1">
    <source>
        <dbReference type="Pfam" id="PF02900"/>
    </source>
</evidence>
<dbReference type="InterPro" id="IPR004183">
    <property type="entry name" value="Xdiol_dOase_suB"/>
</dbReference>
<gene>
    <name evidence="2" type="ORF">VSH64_08830</name>
</gene>
<dbReference type="Gene3D" id="3.40.830.10">
    <property type="entry name" value="LigB-like"/>
    <property type="match status" value="1"/>
</dbReference>
<evidence type="ECO:0000313" key="2">
    <source>
        <dbReference type="EMBL" id="WSE32211.1"/>
    </source>
</evidence>
<feature type="domain" description="Extradiol ring-cleavage dioxygenase class III enzyme subunit B" evidence="1">
    <location>
        <begin position="121"/>
        <end position="301"/>
    </location>
</feature>
<dbReference type="SUPFAM" id="SSF53213">
    <property type="entry name" value="LigB-like"/>
    <property type="match status" value="1"/>
</dbReference>
<name>A0ABZ1IDQ3_9PSEU</name>
<dbReference type="RefSeq" id="WP_326835019.1">
    <property type="nucleotide sequence ID" value="NZ_CP142149.1"/>
</dbReference>
<protein>
    <recommendedName>
        <fullName evidence="1">Extradiol ring-cleavage dioxygenase class III enzyme subunit B domain-containing protein</fullName>
    </recommendedName>
</protein>
<accession>A0ABZ1IDQ3</accession>
<organism evidence="2 3">
    <name type="scientific">Amycolatopsis rhabdoformis</name>
    <dbReference type="NCBI Taxonomy" id="1448059"/>
    <lineage>
        <taxon>Bacteria</taxon>
        <taxon>Bacillati</taxon>
        <taxon>Actinomycetota</taxon>
        <taxon>Actinomycetes</taxon>
        <taxon>Pseudonocardiales</taxon>
        <taxon>Pseudonocardiaceae</taxon>
        <taxon>Amycolatopsis</taxon>
    </lineage>
</organism>